<dbReference type="EnsemblPlants" id="Solyc11g040420.2.1">
    <property type="protein sequence ID" value="Solyc11g040420.2.1.1"/>
    <property type="gene ID" value="Solyc11g040420.2"/>
</dbReference>
<reference evidence="1" key="2">
    <citation type="submission" date="2019-01" db="UniProtKB">
        <authorList>
            <consortium name="EnsemblPlants"/>
        </authorList>
    </citation>
    <scope>IDENTIFICATION</scope>
    <source>
        <strain evidence="1">cv. Heinz 1706</strain>
    </source>
</reference>
<dbReference type="Gramene" id="Solyc11g040420.2.1">
    <property type="protein sequence ID" value="Solyc11g040420.2.1.1"/>
    <property type="gene ID" value="Solyc11g040420.2"/>
</dbReference>
<dbReference type="InParanoid" id="A0A3Q7JLU9"/>
<sequence length="55" mass="6521">GTITPKLHIGHNNPYDFYVFTGHNNPWLHIGHNNPYPIFHVFIEHNNPWIAYRAQ</sequence>
<keyword evidence="2" id="KW-1185">Reference proteome</keyword>
<protein>
    <submittedName>
        <fullName evidence="1">Uncharacterized protein</fullName>
    </submittedName>
</protein>
<evidence type="ECO:0000313" key="1">
    <source>
        <dbReference type="EnsemblPlants" id="Solyc11g040420.2.1.1"/>
    </source>
</evidence>
<dbReference type="Proteomes" id="UP000004994">
    <property type="component" value="Chromosome 11"/>
</dbReference>
<name>A0A3Q7JLU9_SOLLC</name>
<dbReference type="PaxDb" id="4081-Solyc11g040420.1.1"/>
<organism evidence="1">
    <name type="scientific">Solanum lycopersicum</name>
    <name type="common">Tomato</name>
    <name type="synonym">Lycopersicon esculentum</name>
    <dbReference type="NCBI Taxonomy" id="4081"/>
    <lineage>
        <taxon>Eukaryota</taxon>
        <taxon>Viridiplantae</taxon>
        <taxon>Streptophyta</taxon>
        <taxon>Embryophyta</taxon>
        <taxon>Tracheophyta</taxon>
        <taxon>Spermatophyta</taxon>
        <taxon>Magnoliopsida</taxon>
        <taxon>eudicotyledons</taxon>
        <taxon>Gunneridae</taxon>
        <taxon>Pentapetalae</taxon>
        <taxon>asterids</taxon>
        <taxon>lamiids</taxon>
        <taxon>Solanales</taxon>
        <taxon>Solanaceae</taxon>
        <taxon>Solanoideae</taxon>
        <taxon>Solaneae</taxon>
        <taxon>Solanum</taxon>
        <taxon>Solanum subgen. Lycopersicon</taxon>
    </lineage>
</organism>
<evidence type="ECO:0000313" key="2">
    <source>
        <dbReference type="Proteomes" id="UP000004994"/>
    </source>
</evidence>
<proteinExistence type="predicted"/>
<reference evidence="1" key="1">
    <citation type="journal article" date="2012" name="Nature">
        <title>The tomato genome sequence provides insights into fleshy fruit evolution.</title>
        <authorList>
            <consortium name="Tomato Genome Consortium"/>
        </authorList>
    </citation>
    <scope>NUCLEOTIDE SEQUENCE [LARGE SCALE GENOMIC DNA]</scope>
    <source>
        <strain evidence="1">cv. Heinz 1706</strain>
    </source>
</reference>
<dbReference type="AlphaFoldDB" id="A0A3Q7JLU9"/>
<accession>A0A3Q7JLU9</accession>